<dbReference type="OrthoDB" id="2140489at2759"/>
<reference evidence="1" key="1">
    <citation type="submission" date="2017-09" db="EMBL/GenBank/DDBJ databases">
        <title>Polyketide synthases of a Diaporthe helianthi virulent isolate.</title>
        <authorList>
            <person name="Baroncelli R."/>
        </authorList>
    </citation>
    <scope>NUCLEOTIDE SEQUENCE [LARGE SCALE GENOMIC DNA]</scope>
    <source>
        <strain evidence="1">7/96</strain>
    </source>
</reference>
<protein>
    <submittedName>
        <fullName evidence="1">Uncharacterized protein</fullName>
    </submittedName>
</protein>
<dbReference type="PANTHER" id="PTHR36986">
    <property type="entry name" value="UPF0643 PROTEIN PB2B2.08"/>
    <property type="match status" value="1"/>
</dbReference>
<name>A0A2P5HGW6_DIAHE</name>
<dbReference type="InParanoid" id="A0A2P5HGW6"/>
<evidence type="ECO:0000313" key="1">
    <source>
        <dbReference type="EMBL" id="POS69484.1"/>
    </source>
</evidence>
<sequence length="217" mass="24440">MAVNDIVTGGKAALSETERTLVDERAVDGLAYGTPRYLVASPYTEADHLLDLESLDAENQLLAEALLSLRCLREDYATAAYADTFNWDEVVGRVRELAAARNHKWRETSWYIVAFRSRYESGIDYSHLGDLDKAAHAEATASGGFLKYWFGTPDQNLRNLATCIWRSREDARKGGIGPAHKEAISAVRTMYAEWRIDQHRLIVRDGVSSWDLLEWTA</sequence>
<comment type="caution">
    <text evidence="1">The sequence shown here is derived from an EMBL/GenBank/DDBJ whole genome shotgun (WGS) entry which is preliminary data.</text>
</comment>
<accession>A0A2P5HGW6</accession>
<keyword evidence="2" id="KW-1185">Reference proteome</keyword>
<gene>
    <name evidence="1" type="ORF">DHEL01_v212123</name>
</gene>
<proteinExistence type="predicted"/>
<dbReference type="Proteomes" id="UP000094444">
    <property type="component" value="Unassembled WGS sequence"/>
</dbReference>
<organism evidence="1 2">
    <name type="scientific">Diaporthe helianthi</name>
    <dbReference type="NCBI Taxonomy" id="158607"/>
    <lineage>
        <taxon>Eukaryota</taxon>
        <taxon>Fungi</taxon>
        <taxon>Dikarya</taxon>
        <taxon>Ascomycota</taxon>
        <taxon>Pezizomycotina</taxon>
        <taxon>Sordariomycetes</taxon>
        <taxon>Sordariomycetidae</taxon>
        <taxon>Diaporthales</taxon>
        <taxon>Diaporthaceae</taxon>
        <taxon>Diaporthe</taxon>
    </lineage>
</organism>
<dbReference type="AlphaFoldDB" id="A0A2P5HGW6"/>
<dbReference type="EMBL" id="MAVT02002239">
    <property type="protein sequence ID" value="POS69484.1"/>
    <property type="molecule type" value="Genomic_DNA"/>
</dbReference>
<evidence type="ECO:0000313" key="2">
    <source>
        <dbReference type="Proteomes" id="UP000094444"/>
    </source>
</evidence>
<dbReference type="PANTHER" id="PTHR36986:SF1">
    <property type="entry name" value="UPF0643 PROTEIN PB2B2.08"/>
    <property type="match status" value="1"/>
</dbReference>